<dbReference type="EMBL" id="NIBU01000003">
    <property type="protein sequence ID" value="PHM38301.1"/>
    <property type="molecule type" value="Genomic_DNA"/>
</dbReference>
<evidence type="ECO:0000313" key="4">
    <source>
        <dbReference type="Proteomes" id="UP000224871"/>
    </source>
</evidence>
<reference evidence="3" key="1">
    <citation type="submission" date="2016-12" db="EMBL/GenBank/DDBJ databases">
        <authorList>
            <person name="Gaudriault S."/>
        </authorList>
    </citation>
    <scope>NUCLEOTIDE SEQUENCE [LARGE SCALE GENOMIC DNA]</scope>
    <source>
        <strain evidence="3">HGB1681 (deposited as PTA-6826 in the American Type Culture Collection)</strain>
    </source>
</reference>
<dbReference type="OrthoDB" id="5622706at2"/>
<dbReference type="Gene3D" id="2.60.460.10">
    <property type="entry name" value="protein yfey like domain"/>
    <property type="match status" value="1"/>
</dbReference>
<name>A0A1N6MVC1_9GAMM</name>
<dbReference type="Pfam" id="PF06572">
    <property type="entry name" value="DUF1131"/>
    <property type="match status" value="1"/>
</dbReference>
<dbReference type="NCBIfam" id="NF007990">
    <property type="entry name" value="PRK10718.1"/>
    <property type="match status" value="1"/>
</dbReference>
<dbReference type="InterPro" id="IPR038714">
    <property type="entry name" value="YfeY-like_sf"/>
</dbReference>
<dbReference type="Proteomes" id="UP000224871">
    <property type="component" value="Unassembled WGS sequence"/>
</dbReference>
<sequence length="207" mass="22930">MKRYSIFNLFFKKRIMALSGLIGSSLLLTACAGTSGFSWSSLSPSNWFSHALEVSELGIGGVNKQTDMNLSAIKQGLDNRYRLRSGMEIKNGKLFSVVQGMEAGQVRIELSGQNHGKVDKIIILDEKVKTIWGTKIGMPFSTVYDKAYGSCHHSGDSTMQQKVICVAPQSRNISYVFTGIWNGSEELMPPDDVLRTWKVSGIIWKAK</sequence>
<dbReference type="AlphaFoldDB" id="A0A1N6MVC1"/>
<accession>A0A1N6MVC1</accession>
<reference evidence="2" key="2">
    <citation type="submission" date="2016-12" db="EMBL/GenBank/DDBJ databases">
        <authorList>
            <person name="Song W.-J."/>
            <person name="Kurnit D.M."/>
        </authorList>
    </citation>
    <scope>NUCLEOTIDE SEQUENCE [LARGE SCALE GENOMIC DNA]</scope>
    <source>
        <strain evidence="2">HGB1681</strain>
    </source>
</reference>
<dbReference type="PROSITE" id="PS51257">
    <property type="entry name" value="PROKAR_LIPOPROTEIN"/>
    <property type="match status" value="1"/>
</dbReference>
<organism evidence="2 3">
    <name type="scientific">Xenorhabdus innexi</name>
    <dbReference type="NCBI Taxonomy" id="290109"/>
    <lineage>
        <taxon>Bacteria</taxon>
        <taxon>Pseudomonadati</taxon>
        <taxon>Pseudomonadota</taxon>
        <taxon>Gammaproteobacteria</taxon>
        <taxon>Enterobacterales</taxon>
        <taxon>Morganellaceae</taxon>
        <taxon>Xenorhabdus</taxon>
    </lineage>
</organism>
<dbReference type="Proteomes" id="UP000196435">
    <property type="component" value="Unassembled WGS sequence"/>
</dbReference>
<protein>
    <submittedName>
        <fullName evidence="1">RpoE-regulated lipoprotein</fullName>
    </submittedName>
</protein>
<proteinExistence type="predicted"/>
<dbReference type="EMBL" id="FTLG01000077">
    <property type="protein sequence ID" value="SIP72843.1"/>
    <property type="molecule type" value="Genomic_DNA"/>
</dbReference>
<gene>
    <name evidence="1" type="ORF">Xinn_00415</name>
    <name evidence="2" type="ORF">XIS1_1680080</name>
</gene>
<evidence type="ECO:0000313" key="3">
    <source>
        <dbReference type="Proteomes" id="UP000196435"/>
    </source>
</evidence>
<reference evidence="1 4" key="3">
    <citation type="journal article" date="2017" name="Nat. Microbiol.">
        <title>Natural product diversity associated with the nematode symbionts Photorhabdus and Xenorhabdus.</title>
        <authorList>
            <person name="Tobias N.J."/>
            <person name="Wolff H."/>
            <person name="Djahanschiri B."/>
            <person name="Grundmann F."/>
            <person name="Kronenwerth M."/>
            <person name="Shi Y.M."/>
            <person name="Simonyi S."/>
            <person name="Grun P."/>
            <person name="Shapiro-Ilan D."/>
            <person name="Pidot S.J."/>
            <person name="Stinear T.P."/>
            <person name="Ebersberger I."/>
            <person name="Bode H.B."/>
        </authorList>
    </citation>
    <scope>NUCLEOTIDE SEQUENCE [LARGE SCALE GENOMIC DNA]</scope>
    <source>
        <strain evidence="1 4">DSM 16336</strain>
    </source>
</reference>
<evidence type="ECO:0000313" key="1">
    <source>
        <dbReference type="EMBL" id="PHM38301.1"/>
    </source>
</evidence>
<keyword evidence="4" id="KW-1185">Reference proteome</keyword>
<keyword evidence="1" id="KW-0449">Lipoprotein</keyword>
<dbReference type="InterPro" id="IPR010938">
    <property type="entry name" value="DUF1131"/>
</dbReference>
<evidence type="ECO:0000313" key="2">
    <source>
        <dbReference type="EMBL" id="SIP72843.1"/>
    </source>
</evidence>